<comment type="caution">
    <text evidence="2">The sequence shown here is derived from an EMBL/GenBank/DDBJ whole genome shotgun (WGS) entry which is preliminary data.</text>
</comment>
<organism evidence="2 3">
    <name type="scientific">Pallidibacillus thermolactis</name>
    <dbReference type="NCBI Taxonomy" id="251051"/>
    <lineage>
        <taxon>Bacteria</taxon>
        <taxon>Bacillati</taxon>
        <taxon>Bacillota</taxon>
        <taxon>Bacilli</taxon>
        <taxon>Bacillales</taxon>
        <taxon>Bacillaceae</taxon>
        <taxon>Pallidibacillus</taxon>
    </lineage>
</organism>
<protein>
    <submittedName>
        <fullName evidence="2">CotZ-related putative spore coat protein</fullName>
    </submittedName>
</protein>
<evidence type="ECO:0000313" key="3">
    <source>
        <dbReference type="Proteomes" id="UP001208656"/>
    </source>
</evidence>
<evidence type="ECO:0000259" key="1">
    <source>
        <dbReference type="Pfam" id="PF13157"/>
    </source>
</evidence>
<name>A0ABT2WLF6_9BACI</name>
<dbReference type="RefSeq" id="WP_263062221.1">
    <property type="nucleotide sequence ID" value="NZ_JAOUSE010000058.1"/>
</dbReference>
<evidence type="ECO:0000313" key="2">
    <source>
        <dbReference type="EMBL" id="MCU9595529.1"/>
    </source>
</evidence>
<dbReference type="Pfam" id="PF13157">
    <property type="entry name" value="Enas"/>
    <property type="match status" value="1"/>
</dbReference>
<proteinExistence type="predicted"/>
<sequence>MSKWSEQSLKRIANANVLQSAIPIYLYTCNGKLFYAHGDVNNHVFKSPFFIVESVDEKNHSAILHILLPYPLFVLENDRIHSLQKFLRTGKFIKVDLHCFCGFSHIPIPVYDGIIVADLIKDTICIPYTMRKKDTPIILWMTNEKNVMNSATISLDITTKSEGELMLNIFTKEGGVISKASAGESKSITVSNIIQIELETTMESVTGTLEIQLNRKQERKITFV</sequence>
<accession>A0ABT2WLF6</accession>
<gene>
    <name evidence="2" type="ORF">OEV82_13880</name>
</gene>
<dbReference type="NCBIfam" id="NF040827">
    <property type="entry name" value="CotZ_rel"/>
    <property type="match status" value="1"/>
</dbReference>
<keyword evidence="3" id="KW-1185">Reference proteome</keyword>
<dbReference type="EMBL" id="JAOUSE010000058">
    <property type="protein sequence ID" value="MCU9595529.1"/>
    <property type="molecule type" value="Genomic_DNA"/>
</dbReference>
<reference evidence="2 3" key="1">
    <citation type="submission" date="2022-10" db="EMBL/GenBank/DDBJ databases">
        <title>Description of Fervidibacillus gen. nov. in the family Fervidibacillaceae fam. nov. with two species, Fervidibacillus albus sp. nov., and Fervidibacillus halotolerans sp. nov., isolated from tidal flat sediments.</title>
        <authorList>
            <person name="Kwon K.K."/>
            <person name="Yang S.-H."/>
        </authorList>
    </citation>
    <scope>NUCLEOTIDE SEQUENCE [LARGE SCALE GENOMIC DNA]</scope>
    <source>
        <strain evidence="2 3">DSM 23332</strain>
    </source>
</reference>
<dbReference type="InterPro" id="IPR025055">
    <property type="entry name" value="Ena_core"/>
</dbReference>
<keyword evidence="2" id="KW-0946">Virion</keyword>
<keyword evidence="2" id="KW-0167">Capsid protein</keyword>
<feature type="domain" description="Endospore appendages core" evidence="1">
    <location>
        <begin position="118"/>
        <end position="215"/>
    </location>
</feature>
<dbReference type="Pfam" id="PF10612">
    <property type="entry name" value="Spore-coat_CotZ"/>
    <property type="match status" value="1"/>
</dbReference>
<dbReference type="Proteomes" id="UP001208656">
    <property type="component" value="Unassembled WGS sequence"/>
</dbReference>
<dbReference type="InterPro" id="IPR019593">
    <property type="entry name" value="Spore_coat_protein_Z/Y"/>
</dbReference>